<feature type="domain" description="Plant heme peroxidase family profile" evidence="20">
    <location>
        <begin position="43"/>
        <end position="308"/>
    </location>
</feature>
<dbReference type="InterPro" id="IPR033905">
    <property type="entry name" value="Secretory_peroxidase"/>
</dbReference>
<evidence type="ECO:0000256" key="14">
    <source>
        <dbReference type="PIRSR" id="PIRSR600823-1"/>
    </source>
</evidence>
<feature type="binding site" evidence="16">
    <location>
        <position position="90"/>
    </location>
    <ligand>
        <name>Ca(2+)</name>
        <dbReference type="ChEBI" id="CHEBI:29108"/>
        <label>1</label>
    </ligand>
</feature>
<protein>
    <recommendedName>
        <fullName evidence="4 19">Peroxidase</fullName>
        <ecNumber evidence="4 19">1.11.1.7</ecNumber>
    </recommendedName>
</protein>
<keyword evidence="13 19" id="KW-0376">Hydrogen peroxide</keyword>
<feature type="binding site" evidence="16">
    <location>
        <position position="107"/>
    </location>
    <ligand>
        <name>Ca(2+)</name>
        <dbReference type="ChEBI" id="CHEBI:29108"/>
        <label>1</label>
    </ligand>
</feature>
<keyword evidence="5 19" id="KW-0575">Peroxidase</keyword>
<dbReference type="GO" id="GO:0042744">
    <property type="term" value="P:hydrogen peroxide catabolic process"/>
    <property type="evidence" value="ECO:0007669"/>
    <property type="project" value="UniProtKB-KW"/>
</dbReference>
<feature type="binding site" evidence="16">
    <location>
        <position position="92"/>
    </location>
    <ligand>
        <name>Ca(2+)</name>
        <dbReference type="ChEBI" id="CHEBI:29108"/>
        <label>1</label>
    </ligand>
</feature>
<evidence type="ECO:0000256" key="17">
    <source>
        <dbReference type="PIRSR" id="PIRSR600823-4"/>
    </source>
</evidence>
<feature type="disulfide bond" evidence="18">
    <location>
        <begin position="219"/>
        <end position="251"/>
    </location>
</feature>
<evidence type="ECO:0000256" key="1">
    <source>
        <dbReference type="ARBA" id="ARBA00000189"/>
    </source>
</evidence>
<evidence type="ECO:0000256" key="8">
    <source>
        <dbReference type="ARBA" id="ARBA00022837"/>
    </source>
</evidence>
<dbReference type="GO" id="GO:0140825">
    <property type="term" value="F:lactoperoxidase activity"/>
    <property type="evidence" value="ECO:0007669"/>
    <property type="project" value="UniProtKB-EC"/>
</dbReference>
<comment type="function">
    <text evidence="2">Removal of H(2)O(2), oxidation of toxic reductants, biosynthesis and degradation of lignin, suberization, auxin catabolism, response to environmental stresses such as wounding, pathogen attack and oxidative stress. These functions might be dependent on each isozyme/isoform in each plant tissue.</text>
</comment>
<evidence type="ECO:0000256" key="9">
    <source>
        <dbReference type="ARBA" id="ARBA00023002"/>
    </source>
</evidence>
<sequence>MAKSLEIPFLFPLVLFLAVLLCVDGMRFNNHGHKMRRGSWEGKLKMNFYHKSCPQAEDIVREIVSKKVKANPSLAAKLLRVHYHDCFVRGCDASLLLDSVAGEAASEKEARPNLSLAGFEIIDEIKSRLEQQCPKIVSCADILTLAARDAVSYEFERPLWNVFTGRVDGRVSLATEAARDLPSSGANFTALQKLFAESDLDVVDLVALSGAHTIGTARCGVFGRRLFNFTGKGDTDPSLNPSYASFLKSKCSDRSLRLNSSAVVGMDPTGPLSFDGGYFVSLLQHKGLFTSDAALLTDPSAASIASVF</sequence>
<dbReference type="FunFam" id="1.10.420.10:FF:000001">
    <property type="entry name" value="Peroxidase"/>
    <property type="match status" value="1"/>
</dbReference>
<dbReference type="Pfam" id="PF00141">
    <property type="entry name" value="peroxidase"/>
    <property type="match status" value="1"/>
</dbReference>
<evidence type="ECO:0000313" key="22">
    <source>
        <dbReference type="Proteomes" id="UP001558713"/>
    </source>
</evidence>
<dbReference type="PANTHER" id="PTHR31235">
    <property type="entry name" value="PEROXIDASE 25-RELATED"/>
    <property type="match status" value="1"/>
</dbReference>
<reference evidence="21 22" key="1">
    <citation type="submission" date="2024-04" db="EMBL/GenBank/DDBJ databases">
        <title>Genome assembly C_amara_ONT_v2.</title>
        <authorList>
            <person name="Yant L."/>
            <person name="Moore C."/>
            <person name="Slenker M."/>
        </authorList>
    </citation>
    <scope>NUCLEOTIDE SEQUENCE [LARGE SCALE GENOMIC DNA]</scope>
    <source>
        <tissue evidence="21">Leaf</tissue>
    </source>
</reference>
<feature type="signal peptide" evidence="19">
    <location>
        <begin position="1"/>
        <end position="25"/>
    </location>
</feature>
<feature type="disulfide bond" evidence="18">
    <location>
        <begin position="53"/>
        <end position="133"/>
    </location>
</feature>
<feature type="binding site" evidence="16">
    <location>
        <position position="213"/>
    </location>
    <ligand>
        <name>Ca(2+)</name>
        <dbReference type="ChEBI" id="CHEBI:29108"/>
        <label>2</label>
    </ligand>
</feature>
<dbReference type="GO" id="GO:0020037">
    <property type="term" value="F:heme binding"/>
    <property type="evidence" value="ECO:0007669"/>
    <property type="project" value="UniProtKB-UniRule"/>
</dbReference>
<dbReference type="PRINTS" id="PR00458">
    <property type="entry name" value="PEROXIDASE"/>
</dbReference>
<evidence type="ECO:0000256" key="13">
    <source>
        <dbReference type="ARBA" id="ARBA00023324"/>
    </source>
</evidence>
<comment type="cofactor">
    <cofactor evidence="16 19">
        <name>heme b</name>
        <dbReference type="ChEBI" id="CHEBI:60344"/>
    </cofactor>
    <text evidence="16 19">Binds 1 heme b (iron(II)-protoporphyrin IX) group per subunit.</text>
</comment>
<evidence type="ECO:0000313" key="21">
    <source>
        <dbReference type="EMBL" id="KAL1189016.1"/>
    </source>
</evidence>
<feature type="binding site" evidence="16">
    <location>
        <position position="94"/>
    </location>
    <ligand>
        <name>Ca(2+)</name>
        <dbReference type="ChEBI" id="CHEBI:29108"/>
        <label>1</label>
    </ligand>
</feature>
<dbReference type="PROSITE" id="PS50873">
    <property type="entry name" value="PEROXIDASE_4"/>
    <property type="match status" value="1"/>
</dbReference>
<dbReference type="AlphaFoldDB" id="A0ABD0ZQX3"/>
<keyword evidence="19" id="KW-0964">Secreted</keyword>
<feature type="binding site" evidence="16">
    <location>
        <position position="267"/>
    </location>
    <ligand>
        <name>Ca(2+)</name>
        <dbReference type="ChEBI" id="CHEBI:29108"/>
        <label>2</label>
    </ligand>
</feature>
<feature type="binding site" evidence="16">
    <location>
        <position position="88"/>
    </location>
    <ligand>
        <name>Ca(2+)</name>
        <dbReference type="ChEBI" id="CHEBI:29108"/>
        <label>1</label>
    </ligand>
</feature>
<dbReference type="GO" id="GO:0005576">
    <property type="term" value="C:extracellular region"/>
    <property type="evidence" value="ECO:0007669"/>
    <property type="project" value="UniProtKB-SubCell"/>
</dbReference>
<feature type="chain" id="PRO_5044532593" description="Peroxidase" evidence="19">
    <location>
        <begin position="26"/>
        <end position="308"/>
    </location>
</feature>
<evidence type="ECO:0000256" key="5">
    <source>
        <dbReference type="ARBA" id="ARBA00022559"/>
    </source>
</evidence>
<keyword evidence="12" id="KW-0325">Glycoprotein</keyword>
<dbReference type="Gene3D" id="1.10.520.10">
    <property type="match status" value="1"/>
</dbReference>
<evidence type="ECO:0000256" key="2">
    <source>
        <dbReference type="ARBA" id="ARBA00002322"/>
    </source>
</evidence>
<dbReference type="FunFam" id="1.10.520.10:FF:000001">
    <property type="entry name" value="Peroxidase"/>
    <property type="match status" value="1"/>
</dbReference>
<comment type="catalytic activity">
    <reaction evidence="1 19">
        <text>2 a phenolic donor + H2O2 = 2 a phenolic radical donor + 2 H2O</text>
        <dbReference type="Rhea" id="RHEA:56136"/>
        <dbReference type="ChEBI" id="CHEBI:15377"/>
        <dbReference type="ChEBI" id="CHEBI:16240"/>
        <dbReference type="ChEBI" id="CHEBI:139520"/>
        <dbReference type="ChEBI" id="CHEBI:139521"/>
        <dbReference type="EC" id="1.11.1.7"/>
    </reaction>
</comment>
<dbReference type="GO" id="GO:0046872">
    <property type="term" value="F:metal ion binding"/>
    <property type="evidence" value="ECO:0007669"/>
    <property type="project" value="UniProtKB-UniRule"/>
</dbReference>
<dbReference type="InterPro" id="IPR010255">
    <property type="entry name" value="Haem_peroxidase_sf"/>
</dbReference>
<feature type="binding site" evidence="16">
    <location>
        <position position="275"/>
    </location>
    <ligand>
        <name>Ca(2+)</name>
        <dbReference type="ChEBI" id="CHEBI:29108"/>
        <label>2</label>
    </ligand>
</feature>
<name>A0ABD0ZQX3_CARAN</name>
<dbReference type="Proteomes" id="UP001558713">
    <property type="component" value="Unassembled WGS sequence"/>
</dbReference>
<dbReference type="InterPro" id="IPR019793">
    <property type="entry name" value="Peroxidases_heam-ligand_BS"/>
</dbReference>
<proteinExistence type="inferred from homology"/>
<evidence type="ECO:0000256" key="3">
    <source>
        <dbReference type="ARBA" id="ARBA00006873"/>
    </source>
</evidence>
<feature type="binding site" description="axial binding residue" evidence="16">
    <location>
        <position position="212"/>
    </location>
    <ligand>
        <name>heme b</name>
        <dbReference type="ChEBI" id="CHEBI:60344"/>
    </ligand>
    <ligandPart>
        <name>Fe</name>
        <dbReference type="ChEBI" id="CHEBI:18248"/>
    </ligandPart>
</feature>
<evidence type="ECO:0000256" key="4">
    <source>
        <dbReference type="ARBA" id="ARBA00012313"/>
    </source>
</evidence>
<keyword evidence="8 16" id="KW-0106">Calcium</keyword>
<dbReference type="InterPro" id="IPR000823">
    <property type="entry name" value="Peroxidase_pln"/>
</dbReference>
<evidence type="ECO:0000259" key="20">
    <source>
        <dbReference type="PROSITE" id="PS50873"/>
    </source>
</evidence>
<organism evidence="21 22">
    <name type="scientific">Cardamine amara subsp. amara</name>
    <dbReference type="NCBI Taxonomy" id="228776"/>
    <lineage>
        <taxon>Eukaryota</taxon>
        <taxon>Viridiplantae</taxon>
        <taxon>Streptophyta</taxon>
        <taxon>Embryophyta</taxon>
        <taxon>Tracheophyta</taxon>
        <taxon>Spermatophyta</taxon>
        <taxon>Magnoliopsida</taxon>
        <taxon>eudicotyledons</taxon>
        <taxon>Gunneridae</taxon>
        <taxon>Pentapetalae</taxon>
        <taxon>rosids</taxon>
        <taxon>malvids</taxon>
        <taxon>Brassicales</taxon>
        <taxon>Brassicaceae</taxon>
        <taxon>Cardamineae</taxon>
        <taxon>Cardamine</taxon>
    </lineage>
</organism>
<keyword evidence="6 19" id="KW-0349">Heme</keyword>
<dbReference type="EMBL" id="JBANAX010000905">
    <property type="protein sequence ID" value="KAL1189016.1"/>
    <property type="molecule type" value="Genomic_DNA"/>
</dbReference>
<dbReference type="PRINTS" id="PR00461">
    <property type="entry name" value="PLPEROXIDASE"/>
</dbReference>
<gene>
    <name evidence="21" type="ORF">V5N11_016913</name>
</gene>
<dbReference type="GO" id="GO:0006979">
    <property type="term" value="P:response to oxidative stress"/>
    <property type="evidence" value="ECO:0007669"/>
    <property type="project" value="UniProtKB-UniRule"/>
</dbReference>
<evidence type="ECO:0000256" key="16">
    <source>
        <dbReference type="PIRSR" id="PIRSR600823-3"/>
    </source>
</evidence>
<evidence type="ECO:0000256" key="12">
    <source>
        <dbReference type="ARBA" id="ARBA00023180"/>
    </source>
</evidence>
<feature type="binding site" evidence="16">
    <location>
        <position position="85"/>
    </location>
    <ligand>
        <name>Ca(2+)</name>
        <dbReference type="ChEBI" id="CHEBI:29108"/>
        <label>1</label>
    </ligand>
</feature>
<dbReference type="PROSITE" id="PS00435">
    <property type="entry name" value="PEROXIDASE_1"/>
    <property type="match status" value="1"/>
</dbReference>
<keyword evidence="22" id="KW-1185">Reference proteome</keyword>
<dbReference type="Gene3D" id="1.10.420.10">
    <property type="entry name" value="Peroxidase, domain 2"/>
    <property type="match status" value="1"/>
</dbReference>
<keyword evidence="7 16" id="KW-0479">Metal-binding</keyword>
<evidence type="ECO:0000256" key="11">
    <source>
        <dbReference type="ARBA" id="ARBA00023157"/>
    </source>
</evidence>
<comment type="similarity">
    <text evidence="3">Belongs to the peroxidase family. Ascorbate peroxidase subfamily.</text>
</comment>
<keyword evidence="10 16" id="KW-0408">Iron</keyword>
<dbReference type="CDD" id="cd00693">
    <property type="entry name" value="secretory_peroxidase"/>
    <property type="match status" value="1"/>
</dbReference>
<comment type="subcellular location">
    <subcellularLocation>
        <location evidence="19">Secreted</location>
    </subcellularLocation>
</comment>
<dbReference type="EC" id="1.11.1.7" evidence="4 19"/>
<evidence type="ECO:0000256" key="15">
    <source>
        <dbReference type="PIRSR" id="PIRSR600823-2"/>
    </source>
</evidence>
<feature type="active site" description="Proton acceptor" evidence="14">
    <location>
        <position position="84"/>
    </location>
</feature>
<evidence type="ECO:0000256" key="7">
    <source>
        <dbReference type="ARBA" id="ARBA00022723"/>
    </source>
</evidence>
<comment type="similarity">
    <text evidence="19">Belongs to the peroxidase family. Classical plant (class III) peroxidase subfamily.</text>
</comment>
<keyword evidence="19" id="KW-0732">Signal</keyword>
<keyword evidence="9 19" id="KW-0560">Oxidoreductase</keyword>
<evidence type="ECO:0000256" key="19">
    <source>
        <dbReference type="RuleBase" id="RU362060"/>
    </source>
</evidence>
<feature type="disulfide bond" evidence="18">
    <location>
        <begin position="86"/>
        <end position="91"/>
    </location>
</feature>
<evidence type="ECO:0000256" key="10">
    <source>
        <dbReference type="ARBA" id="ARBA00023004"/>
    </source>
</evidence>
<feature type="site" description="Transition state stabilizer" evidence="17">
    <location>
        <position position="80"/>
    </location>
</feature>
<comment type="cofactor">
    <cofactor evidence="16 19">
        <name>Ca(2+)</name>
        <dbReference type="ChEBI" id="CHEBI:29108"/>
    </cofactor>
    <text evidence="16 19">Binds 2 calcium ions per subunit.</text>
</comment>
<evidence type="ECO:0000256" key="6">
    <source>
        <dbReference type="ARBA" id="ARBA00022617"/>
    </source>
</evidence>
<keyword evidence="11 18" id="KW-1015">Disulfide bond</keyword>
<feature type="binding site" evidence="15">
    <location>
        <position position="182"/>
    </location>
    <ligand>
        <name>substrate</name>
    </ligand>
</feature>
<dbReference type="SUPFAM" id="SSF48113">
    <property type="entry name" value="Heme-dependent peroxidases"/>
    <property type="match status" value="1"/>
</dbReference>
<comment type="caution">
    <text evidence="21">The sequence shown here is derived from an EMBL/GenBank/DDBJ whole genome shotgun (WGS) entry which is preliminary data.</text>
</comment>
<dbReference type="InterPro" id="IPR002016">
    <property type="entry name" value="Haem_peroxidase"/>
</dbReference>
<evidence type="ECO:0000256" key="18">
    <source>
        <dbReference type="PIRSR" id="PIRSR600823-5"/>
    </source>
</evidence>
<accession>A0ABD0ZQX3</accession>